<accession>A0A9W8JCM8</accession>
<comment type="caution">
    <text evidence="1">The sequence shown here is derived from an EMBL/GenBank/DDBJ whole genome shotgun (WGS) entry which is preliminary data.</text>
</comment>
<name>A0A9W8JCM8_9AGAR</name>
<dbReference type="EMBL" id="JANBPK010000776">
    <property type="protein sequence ID" value="KAJ2932280.1"/>
    <property type="molecule type" value="Genomic_DNA"/>
</dbReference>
<organism evidence="1 2">
    <name type="scientific">Candolleomyces eurysporus</name>
    <dbReference type="NCBI Taxonomy" id="2828524"/>
    <lineage>
        <taxon>Eukaryota</taxon>
        <taxon>Fungi</taxon>
        <taxon>Dikarya</taxon>
        <taxon>Basidiomycota</taxon>
        <taxon>Agaricomycotina</taxon>
        <taxon>Agaricomycetes</taxon>
        <taxon>Agaricomycetidae</taxon>
        <taxon>Agaricales</taxon>
        <taxon>Agaricineae</taxon>
        <taxon>Psathyrellaceae</taxon>
        <taxon>Candolleomyces</taxon>
    </lineage>
</organism>
<keyword evidence="2" id="KW-1185">Reference proteome</keyword>
<evidence type="ECO:0000313" key="2">
    <source>
        <dbReference type="Proteomes" id="UP001140091"/>
    </source>
</evidence>
<evidence type="ECO:0000313" key="1">
    <source>
        <dbReference type="EMBL" id="KAJ2932280.1"/>
    </source>
</evidence>
<protein>
    <submittedName>
        <fullName evidence="1">Uncharacterized protein</fullName>
    </submittedName>
</protein>
<sequence length="73" mass="8591">MLQAVLHCADRPTSNIQHQLLSHAQLCRKLKEKKEKRNKEHIELLNREKALKCLQDQAQLWNELLELLGTHDV</sequence>
<feature type="non-terminal residue" evidence="1">
    <location>
        <position position="1"/>
    </location>
</feature>
<dbReference type="AlphaFoldDB" id="A0A9W8JCM8"/>
<reference evidence="1" key="1">
    <citation type="submission" date="2022-06" db="EMBL/GenBank/DDBJ databases">
        <title>Genome Sequence of Candolleomyces eurysporus.</title>
        <authorList>
            <person name="Buettner E."/>
        </authorList>
    </citation>
    <scope>NUCLEOTIDE SEQUENCE</scope>
    <source>
        <strain evidence="1">VTCC 930004</strain>
    </source>
</reference>
<dbReference type="Proteomes" id="UP001140091">
    <property type="component" value="Unassembled WGS sequence"/>
</dbReference>
<proteinExistence type="predicted"/>
<gene>
    <name evidence="1" type="ORF">H1R20_g4819</name>
</gene>